<dbReference type="Gene3D" id="2.30.30.100">
    <property type="match status" value="1"/>
</dbReference>
<organism evidence="1 2">
    <name type="scientific">Oryzias latipes</name>
    <name type="common">Japanese rice fish</name>
    <name type="synonym">Japanese killifish</name>
    <dbReference type="NCBI Taxonomy" id="8090"/>
    <lineage>
        <taxon>Eukaryota</taxon>
        <taxon>Metazoa</taxon>
        <taxon>Chordata</taxon>
        <taxon>Craniata</taxon>
        <taxon>Vertebrata</taxon>
        <taxon>Euteleostomi</taxon>
        <taxon>Actinopterygii</taxon>
        <taxon>Neopterygii</taxon>
        <taxon>Teleostei</taxon>
        <taxon>Neoteleostei</taxon>
        <taxon>Acanthomorphata</taxon>
        <taxon>Ovalentaria</taxon>
        <taxon>Atherinomorphae</taxon>
        <taxon>Beloniformes</taxon>
        <taxon>Adrianichthyidae</taxon>
        <taxon>Oryziinae</taxon>
        <taxon>Oryzias</taxon>
    </lineage>
</organism>
<dbReference type="AlphaFoldDB" id="A0A3P9M4P4"/>
<reference evidence="1" key="4">
    <citation type="submission" date="2025-09" db="UniProtKB">
        <authorList>
            <consortium name="Ensembl"/>
        </authorList>
    </citation>
    <scope>IDENTIFICATION</scope>
    <source>
        <strain evidence="1">HNI</strain>
    </source>
</reference>
<reference key="1">
    <citation type="journal article" date="2007" name="Nature">
        <title>The medaka draft genome and insights into vertebrate genome evolution.</title>
        <authorList>
            <person name="Kasahara M."/>
            <person name="Naruse K."/>
            <person name="Sasaki S."/>
            <person name="Nakatani Y."/>
            <person name="Qu W."/>
            <person name="Ahsan B."/>
            <person name="Yamada T."/>
            <person name="Nagayasu Y."/>
            <person name="Doi K."/>
            <person name="Kasai Y."/>
            <person name="Jindo T."/>
            <person name="Kobayashi D."/>
            <person name="Shimada A."/>
            <person name="Toyoda A."/>
            <person name="Kuroki Y."/>
            <person name="Fujiyama A."/>
            <person name="Sasaki T."/>
            <person name="Shimizu A."/>
            <person name="Asakawa S."/>
            <person name="Shimizu N."/>
            <person name="Hashimoto S."/>
            <person name="Yang J."/>
            <person name="Lee Y."/>
            <person name="Matsushima K."/>
            <person name="Sugano S."/>
            <person name="Sakaizumi M."/>
            <person name="Narita T."/>
            <person name="Ohishi K."/>
            <person name="Haga S."/>
            <person name="Ohta F."/>
            <person name="Nomoto H."/>
            <person name="Nogata K."/>
            <person name="Morishita T."/>
            <person name="Endo T."/>
            <person name="Shin-I T."/>
            <person name="Takeda H."/>
            <person name="Morishita S."/>
            <person name="Kohara Y."/>
        </authorList>
    </citation>
    <scope>NUCLEOTIDE SEQUENCE [LARGE SCALE GENOMIC DNA]</scope>
    <source>
        <strain>Hd-rR</strain>
    </source>
</reference>
<reference evidence="1" key="3">
    <citation type="submission" date="2025-08" db="UniProtKB">
        <authorList>
            <consortium name="Ensembl"/>
        </authorList>
    </citation>
    <scope>IDENTIFICATION</scope>
    <source>
        <strain evidence="1">HNI</strain>
    </source>
</reference>
<protein>
    <submittedName>
        <fullName evidence="1">Uncharacterized protein</fullName>
    </submittedName>
</protein>
<name>A0A3P9M4P4_ORYLA</name>
<accession>A0A3P9M4P4</accession>
<reference evidence="1 2" key="2">
    <citation type="submission" date="2017-04" db="EMBL/GenBank/DDBJ databases">
        <title>CpG methylation of centromeres and impact of large insertions on vertebrate speciation.</title>
        <authorList>
            <person name="Ichikawa K."/>
            <person name="Yoshimura J."/>
            <person name="Morishita S."/>
        </authorList>
    </citation>
    <scope>NUCLEOTIDE SEQUENCE</scope>
    <source>
        <strain evidence="1 2">HNI</strain>
    </source>
</reference>
<proteinExistence type="predicted"/>
<dbReference type="Proteomes" id="UP000265180">
    <property type="component" value="Chromosome 16"/>
</dbReference>
<evidence type="ECO:0000313" key="1">
    <source>
        <dbReference type="Ensembl" id="ENSORLP00020027830.1"/>
    </source>
</evidence>
<dbReference type="Ensembl" id="ENSORLT00020016636.1">
    <property type="protein sequence ID" value="ENSORLP00020027830.1"/>
    <property type="gene ID" value="ENSORLG00020010976.1"/>
</dbReference>
<sequence length="99" mass="11467">MANCSCSVRDFQQSVTSHKRKHWRKLIGFFKSARKRVKWKSGKRRATARGENVVLLGETDLDQVSIEEILKEQRLQQQAKRETEKVRMLALKDGGLSKP</sequence>
<evidence type="ECO:0000313" key="2">
    <source>
        <dbReference type="Proteomes" id="UP000265180"/>
    </source>
</evidence>